<dbReference type="Proteomes" id="UP000824890">
    <property type="component" value="Unassembled WGS sequence"/>
</dbReference>
<evidence type="ECO:0000313" key="2">
    <source>
        <dbReference type="EMBL" id="KAH0865513.1"/>
    </source>
</evidence>
<comment type="caution">
    <text evidence="2">The sequence shown here is derived from an EMBL/GenBank/DDBJ whole genome shotgun (WGS) entry which is preliminary data.</text>
</comment>
<dbReference type="EMBL" id="JAGKQM010000018">
    <property type="protein sequence ID" value="KAH0865513.1"/>
    <property type="molecule type" value="Genomic_DNA"/>
</dbReference>
<gene>
    <name evidence="2" type="ORF">HID58_082724</name>
</gene>
<sequence length="152" mass="17233">KFIASYNIVDGTVYQAPQRCSVFAARVVFDAKNQNEPSETKPPIIHNLSHHFSFEELNLMFLDSSKDVFIENMKQHTLYKKKTELNSIYVEEVKTSLSNAFLQADLALAKDCNKGSFLRHLMVANAGDGRAVLRRNGEAIDMSQDHKPIYLP</sequence>
<dbReference type="Pfam" id="PF00481">
    <property type="entry name" value="PP2C"/>
    <property type="match status" value="1"/>
</dbReference>
<organism evidence="2 3">
    <name type="scientific">Brassica napus</name>
    <name type="common">Rape</name>
    <dbReference type="NCBI Taxonomy" id="3708"/>
    <lineage>
        <taxon>Eukaryota</taxon>
        <taxon>Viridiplantae</taxon>
        <taxon>Streptophyta</taxon>
        <taxon>Embryophyta</taxon>
        <taxon>Tracheophyta</taxon>
        <taxon>Spermatophyta</taxon>
        <taxon>Magnoliopsida</taxon>
        <taxon>eudicotyledons</taxon>
        <taxon>Gunneridae</taxon>
        <taxon>Pentapetalae</taxon>
        <taxon>rosids</taxon>
        <taxon>malvids</taxon>
        <taxon>Brassicales</taxon>
        <taxon>Brassicaceae</taxon>
        <taxon>Brassiceae</taxon>
        <taxon>Brassica</taxon>
    </lineage>
</organism>
<evidence type="ECO:0000259" key="1">
    <source>
        <dbReference type="Pfam" id="PF00481"/>
    </source>
</evidence>
<keyword evidence="3" id="KW-1185">Reference proteome</keyword>
<name>A0ABQ7YDZ0_BRANA</name>
<proteinExistence type="predicted"/>
<dbReference type="InterPro" id="IPR036457">
    <property type="entry name" value="PPM-type-like_dom_sf"/>
</dbReference>
<feature type="domain" description="PPM-type phosphatase" evidence="1">
    <location>
        <begin position="103"/>
        <end position="148"/>
    </location>
</feature>
<accession>A0ABQ7YDZ0</accession>
<protein>
    <recommendedName>
        <fullName evidence="1">PPM-type phosphatase domain-containing protein</fullName>
    </recommendedName>
</protein>
<feature type="non-terminal residue" evidence="2">
    <location>
        <position position="1"/>
    </location>
</feature>
<dbReference type="InterPro" id="IPR001932">
    <property type="entry name" value="PPM-type_phosphatase-like_dom"/>
</dbReference>
<dbReference type="SUPFAM" id="SSF81606">
    <property type="entry name" value="PP2C-like"/>
    <property type="match status" value="1"/>
</dbReference>
<reference evidence="2 3" key="1">
    <citation type="submission" date="2021-05" db="EMBL/GenBank/DDBJ databases">
        <title>Genome Assembly of Synthetic Allotetraploid Brassica napus Reveals Homoeologous Exchanges between Subgenomes.</title>
        <authorList>
            <person name="Davis J.T."/>
        </authorList>
    </citation>
    <scope>NUCLEOTIDE SEQUENCE [LARGE SCALE GENOMIC DNA]</scope>
    <source>
        <strain evidence="3">cv. Da-Ae</strain>
        <tissue evidence="2">Seedling</tissue>
    </source>
</reference>
<evidence type="ECO:0000313" key="3">
    <source>
        <dbReference type="Proteomes" id="UP000824890"/>
    </source>
</evidence>
<dbReference type="Gene3D" id="3.60.40.10">
    <property type="entry name" value="PPM-type phosphatase domain"/>
    <property type="match status" value="1"/>
</dbReference>